<dbReference type="InterPro" id="IPR036584">
    <property type="entry name" value="FliS_sf"/>
</dbReference>
<reference evidence="7 8" key="1">
    <citation type="submission" date="2021-06" db="EMBL/GenBank/DDBJ databases">
        <title>Genome-based taxonomic framework of Microbacterium strains isolated from marine environment, the description of four new species and reclassification of four preexisting species.</title>
        <authorList>
            <person name="Lee S.D."/>
            <person name="Kim S.-M."/>
            <person name="Byeon Y.-S."/>
            <person name="Yang H.L."/>
            <person name="Kim I.S."/>
        </authorList>
    </citation>
    <scope>NUCLEOTIDE SEQUENCE [LARGE SCALE GENOMIC DNA]</scope>
    <source>
        <strain evidence="7 8">SSW1-36</strain>
    </source>
</reference>
<keyword evidence="3 6" id="KW-0963">Cytoplasm</keyword>
<dbReference type="Proteomes" id="UP000831963">
    <property type="component" value="Chromosome"/>
</dbReference>
<gene>
    <name evidence="7" type="primary">fliS</name>
    <name evidence="7" type="ORF">KV396_15560</name>
</gene>
<evidence type="ECO:0000256" key="6">
    <source>
        <dbReference type="PIRNR" id="PIRNR039090"/>
    </source>
</evidence>
<evidence type="ECO:0000256" key="2">
    <source>
        <dbReference type="ARBA" id="ARBA00008787"/>
    </source>
</evidence>
<keyword evidence="5" id="KW-0143">Chaperone</keyword>
<name>A0ABY4ITV0_9MICO</name>
<keyword evidence="7" id="KW-0282">Flagellum</keyword>
<evidence type="ECO:0000313" key="8">
    <source>
        <dbReference type="Proteomes" id="UP000831963"/>
    </source>
</evidence>
<dbReference type="PANTHER" id="PTHR34773:SF1">
    <property type="entry name" value="FLAGELLAR SECRETION CHAPERONE FLIS"/>
    <property type="match status" value="1"/>
</dbReference>
<keyword evidence="7" id="KW-0969">Cilium</keyword>
<dbReference type="InterPro" id="IPR003713">
    <property type="entry name" value="FliS"/>
</dbReference>
<sequence>MTSLERAKQQYLEQQVASASPERLLTLLYDRLLVDIDRAGAAQDAEDWSAAGTHLTHAQQIVAELNGSLTDAWDGAADLRAVYTYVTGRLITANIGRDRLATAECRELVAPLREAWHQAAAVTSAAAPAPASALG</sequence>
<evidence type="ECO:0000256" key="3">
    <source>
        <dbReference type="ARBA" id="ARBA00022490"/>
    </source>
</evidence>
<dbReference type="EMBL" id="CP078077">
    <property type="protein sequence ID" value="UPL16230.1"/>
    <property type="molecule type" value="Genomic_DNA"/>
</dbReference>
<dbReference type="NCBIfam" id="TIGR00208">
    <property type="entry name" value="fliS"/>
    <property type="match status" value="1"/>
</dbReference>
<evidence type="ECO:0000256" key="1">
    <source>
        <dbReference type="ARBA" id="ARBA00004514"/>
    </source>
</evidence>
<dbReference type="PIRSF" id="PIRSF039090">
    <property type="entry name" value="Flis"/>
    <property type="match status" value="1"/>
</dbReference>
<evidence type="ECO:0000256" key="5">
    <source>
        <dbReference type="ARBA" id="ARBA00023186"/>
    </source>
</evidence>
<evidence type="ECO:0000313" key="7">
    <source>
        <dbReference type="EMBL" id="UPL16230.1"/>
    </source>
</evidence>
<keyword evidence="4 6" id="KW-1005">Bacterial flagellum biogenesis</keyword>
<organism evidence="7 8">
    <name type="scientific">Microbacterium galbinum</name>
    <dbReference type="NCBI Taxonomy" id="2851646"/>
    <lineage>
        <taxon>Bacteria</taxon>
        <taxon>Bacillati</taxon>
        <taxon>Actinomycetota</taxon>
        <taxon>Actinomycetes</taxon>
        <taxon>Micrococcales</taxon>
        <taxon>Microbacteriaceae</taxon>
        <taxon>Microbacterium</taxon>
    </lineage>
</organism>
<keyword evidence="7" id="KW-0966">Cell projection</keyword>
<dbReference type="Gene3D" id="1.20.120.340">
    <property type="entry name" value="Flagellar protein FliS"/>
    <property type="match status" value="1"/>
</dbReference>
<comment type="similarity">
    <text evidence="2 6">Belongs to the FliS family.</text>
</comment>
<protein>
    <recommendedName>
        <fullName evidence="6">Flagellar secretion chaperone FliS</fullName>
    </recommendedName>
</protein>
<comment type="subcellular location">
    <subcellularLocation>
        <location evidence="1 6">Cytoplasm</location>
        <location evidence="1 6">Cytosol</location>
    </subcellularLocation>
</comment>
<proteinExistence type="inferred from homology"/>
<dbReference type="Pfam" id="PF02561">
    <property type="entry name" value="FliS"/>
    <property type="match status" value="1"/>
</dbReference>
<evidence type="ECO:0000256" key="4">
    <source>
        <dbReference type="ARBA" id="ARBA00022795"/>
    </source>
</evidence>
<keyword evidence="8" id="KW-1185">Reference proteome</keyword>
<dbReference type="PANTHER" id="PTHR34773">
    <property type="entry name" value="FLAGELLAR SECRETION CHAPERONE FLIS"/>
    <property type="match status" value="1"/>
</dbReference>
<accession>A0ABY4ITV0</accession>
<dbReference type="SUPFAM" id="SSF101116">
    <property type="entry name" value="Flagellar export chaperone FliS"/>
    <property type="match status" value="1"/>
</dbReference>